<name>A0A9W8C9U1_TRIRA</name>
<organism evidence="2 3">
    <name type="scientific">Triplophysa rosa</name>
    <name type="common">Cave loach</name>
    <dbReference type="NCBI Taxonomy" id="992332"/>
    <lineage>
        <taxon>Eukaryota</taxon>
        <taxon>Metazoa</taxon>
        <taxon>Chordata</taxon>
        <taxon>Craniata</taxon>
        <taxon>Vertebrata</taxon>
        <taxon>Euteleostomi</taxon>
        <taxon>Actinopterygii</taxon>
        <taxon>Neopterygii</taxon>
        <taxon>Teleostei</taxon>
        <taxon>Ostariophysi</taxon>
        <taxon>Cypriniformes</taxon>
        <taxon>Nemacheilidae</taxon>
        <taxon>Triplophysa</taxon>
    </lineage>
</organism>
<comment type="caution">
    <text evidence="2">The sequence shown here is derived from an EMBL/GenBank/DDBJ whole genome shotgun (WGS) entry which is preliminary data.</text>
</comment>
<reference evidence="2" key="1">
    <citation type="submission" date="2021-02" db="EMBL/GenBank/DDBJ databases">
        <title>Comparative genomics reveals that relaxation of natural selection precedes convergent phenotypic evolution of cavefish.</title>
        <authorList>
            <person name="Peng Z."/>
        </authorList>
    </citation>
    <scope>NUCLEOTIDE SEQUENCE</scope>
    <source>
        <tissue evidence="2">Muscle</tissue>
    </source>
</reference>
<gene>
    <name evidence="2" type="ORF">IRJ41_008909</name>
</gene>
<evidence type="ECO:0000313" key="2">
    <source>
        <dbReference type="EMBL" id="KAI7812771.1"/>
    </source>
</evidence>
<feature type="region of interest" description="Disordered" evidence="1">
    <location>
        <begin position="96"/>
        <end position="115"/>
    </location>
</feature>
<evidence type="ECO:0000256" key="1">
    <source>
        <dbReference type="SAM" id="MobiDB-lite"/>
    </source>
</evidence>
<dbReference type="Proteomes" id="UP001059041">
    <property type="component" value="Linkage Group LG2"/>
</dbReference>
<evidence type="ECO:0000313" key="3">
    <source>
        <dbReference type="Proteomes" id="UP001059041"/>
    </source>
</evidence>
<dbReference type="AlphaFoldDB" id="A0A9W8C9U1"/>
<accession>A0A9W8C9U1</accession>
<keyword evidence="3" id="KW-1185">Reference proteome</keyword>
<dbReference type="EMBL" id="JAFHDT010000002">
    <property type="protein sequence ID" value="KAI7812771.1"/>
    <property type="molecule type" value="Genomic_DNA"/>
</dbReference>
<sequence>MDTFVQLITRGKEEGQSLERKTHRCRSCASPGSYTLQFQLSGSFPVTVSMFNGQALLEPSLLDRLHAPAAEAAATSRSLPVCAALEERRPVAIHSSKDALAFNHRSQRGSPHEAH</sequence>
<proteinExistence type="predicted"/>
<protein>
    <submittedName>
        <fullName evidence="2">Uncharacterized protein</fullName>
    </submittedName>
</protein>